<dbReference type="GeneID" id="100903042"/>
<keyword evidence="8" id="KW-1185">Reference proteome</keyword>
<feature type="transmembrane region" description="Helical" evidence="6">
    <location>
        <begin position="191"/>
        <end position="208"/>
    </location>
</feature>
<dbReference type="GO" id="GO:0016020">
    <property type="term" value="C:membrane"/>
    <property type="evidence" value="ECO:0007669"/>
    <property type="project" value="UniProtKB-SubCell"/>
</dbReference>
<organism evidence="8 9">
    <name type="scientific">Galendromus occidentalis</name>
    <name type="common">western predatory mite</name>
    <dbReference type="NCBI Taxonomy" id="34638"/>
    <lineage>
        <taxon>Eukaryota</taxon>
        <taxon>Metazoa</taxon>
        <taxon>Ecdysozoa</taxon>
        <taxon>Arthropoda</taxon>
        <taxon>Chelicerata</taxon>
        <taxon>Arachnida</taxon>
        <taxon>Acari</taxon>
        <taxon>Parasitiformes</taxon>
        <taxon>Mesostigmata</taxon>
        <taxon>Gamasina</taxon>
        <taxon>Phytoseioidea</taxon>
        <taxon>Phytoseiidae</taxon>
        <taxon>Typhlodrominae</taxon>
        <taxon>Galendromus</taxon>
    </lineage>
</organism>
<dbReference type="KEGG" id="goe:100903042"/>
<protein>
    <submittedName>
        <fullName evidence="9">Organic cation transporter protein</fullName>
    </submittedName>
</protein>
<feature type="transmembrane region" description="Helical" evidence="6">
    <location>
        <begin position="396"/>
        <end position="415"/>
    </location>
</feature>
<reference evidence="9" key="1">
    <citation type="submission" date="2025-08" db="UniProtKB">
        <authorList>
            <consortium name="RefSeq"/>
        </authorList>
    </citation>
    <scope>IDENTIFICATION</scope>
</reference>
<gene>
    <name evidence="9" type="primary">LOC100903042</name>
</gene>
<dbReference type="Gene3D" id="1.20.1250.20">
    <property type="entry name" value="MFS general substrate transporter like domains"/>
    <property type="match status" value="1"/>
</dbReference>
<feature type="compositionally biased region" description="Basic residues" evidence="5">
    <location>
        <begin position="556"/>
        <end position="569"/>
    </location>
</feature>
<feature type="transmembrane region" description="Helical" evidence="6">
    <location>
        <begin position="516"/>
        <end position="533"/>
    </location>
</feature>
<evidence type="ECO:0000256" key="2">
    <source>
        <dbReference type="ARBA" id="ARBA00022692"/>
    </source>
</evidence>
<dbReference type="PANTHER" id="PTHR24064">
    <property type="entry name" value="SOLUTE CARRIER FAMILY 22 MEMBER"/>
    <property type="match status" value="1"/>
</dbReference>
<evidence type="ECO:0000256" key="4">
    <source>
        <dbReference type="ARBA" id="ARBA00023136"/>
    </source>
</evidence>
<dbReference type="InterPro" id="IPR036259">
    <property type="entry name" value="MFS_trans_sf"/>
</dbReference>
<dbReference type="InterPro" id="IPR020846">
    <property type="entry name" value="MFS_dom"/>
</dbReference>
<proteinExistence type="predicted"/>
<comment type="subcellular location">
    <subcellularLocation>
        <location evidence="1">Membrane</location>
        <topology evidence="1">Multi-pass membrane protein</topology>
    </subcellularLocation>
</comment>
<dbReference type="AlphaFoldDB" id="A0AAJ6QTK1"/>
<keyword evidence="2 6" id="KW-0812">Transmembrane</keyword>
<feature type="transmembrane region" description="Helical" evidence="6">
    <location>
        <begin position="277"/>
        <end position="295"/>
    </location>
</feature>
<feature type="region of interest" description="Disordered" evidence="5">
    <location>
        <begin position="550"/>
        <end position="569"/>
    </location>
</feature>
<evidence type="ECO:0000313" key="9">
    <source>
        <dbReference type="RefSeq" id="XP_003745397.1"/>
    </source>
</evidence>
<dbReference type="InterPro" id="IPR005828">
    <property type="entry name" value="MFS_sugar_transport-like"/>
</dbReference>
<feature type="transmembrane region" description="Helical" evidence="6">
    <location>
        <begin position="363"/>
        <end position="384"/>
    </location>
</feature>
<evidence type="ECO:0000256" key="5">
    <source>
        <dbReference type="SAM" id="MobiDB-lite"/>
    </source>
</evidence>
<dbReference type="GO" id="GO:0022857">
    <property type="term" value="F:transmembrane transporter activity"/>
    <property type="evidence" value="ECO:0007669"/>
    <property type="project" value="InterPro"/>
</dbReference>
<feature type="transmembrane region" description="Helical" evidence="6">
    <location>
        <begin position="20"/>
        <end position="42"/>
    </location>
</feature>
<keyword evidence="4 6" id="KW-0472">Membrane</keyword>
<accession>A0AAJ6QTK1</accession>
<dbReference type="Pfam" id="PF00083">
    <property type="entry name" value="Sugar_tr"/>
    <property type="match status" value="1"/>
</dbReference>
<evidence type="ECO:0000313" key="8">
    <source>
        <dbReference type="Proteomes" id="UP000694867"/>
    </source>
</evidence>
<dbReference type="SUPFAM" id="SSF103473">
    <property type="entry name" value="MFS general substrate transporter"/>
    <property type="match status" value="1"/>
</dbReference>
<feature type="transmembrane region" description="Helical" evidence="6">
    <location>
        <begin position="214"/>
        <end position="238"/>
    </location>
</feature>
<feature type="domain" description="Major facilitator superfamily (MFS) profile" evidence="7">
    <location>
        <begin position="112"/>
        <end position="538"/>
    </location>
</feature>
<dbReference type="Proteomes" id="UP000694867">
    <property type="component" value="Unplaced"/>
</dbReference>
<dbReference type="PROSITE" id="PS50850">
    <property type="entry name" value="MFS"/>
    <property type="match status" value="1"/>
</dbReference>
<keyword evidence="3 6" id="KW-1133">Transmembrane helix</keyword>
<evidence type="ECO:0000256" key="3">
    <source>
        <dbReference type="ARBA" id="ARBA00022989"/>
    </source>
</evidence>
<dbReference type="RefSeq" id="XP_003745397.1">
    <property type="nucleotide sequence ID" value="XM_003745349.3"/>
</dbReference>
<name>A0AAJ6QTK1_9ACAR</name>
<dbReference type="CDD" id="cd17317">
    <property type="entry name" value="MFS_SLC22"/>
    <property type="match status" value="1"/>
</dbReference>
<feature type="transmembrane region" description="Helical" evidence="6">
    <location>
        <begin position="484"/>
        <end position="504"/>
    </location>
</feature>
<sequence length="569" mass="63194">MDFDEVLIKVGELGRYQKMLFLSVCVPAAFPAAITIFSPIFISDVPGHHCHPTVTSNKANLFYKSLAPEEDYRSALNALFLPRDSEGSFVRCQQYDVDADTVIDQVVSHNQVINSTTLSAFVAKNRWASVQCLNGWDYDTGEYSETLATKFNVVCDQEWLISTAQSCFFLGGTVGSVFFGWISDKWGRRPALLLATGLMVVGNIMEIYPPDYLAYIIMRFGLGFSYASVYNLSFLIVAEMIGSSKRMLSSAVCNIAFSFGMMLLAYVAHLVDHWRSLKAVVSLPMLLLIAYYWVVPESPRWLISQRRIDEAEKIVRKMADSNGVTLESNFLRNNLAEEFTSAAPSTQKSIKVGLSLLLMYPRVTIKILVMAIVWTVTGMVYQGMSFAVPELPSKTYIAFFLSALCEVPGILFVWATMQSLGRRSCMCGSLGVSGIFSIATACVSFDLPWLAVLLPSLAKLASTITFTVMYILSGELFPTVIRGFAFGVASTVTQLGLVILPYILYLGKIYGRPVPFVILGILAVLTAFLILTLPETLNVPLPTTLEESENYQEYARKKRETRKTPRSPK</sequence>
<feature type="transmembrane region" description="Helical" evidence="6">
    <location>
        <begin position="250"/>
        <end position="271"/>
    </location>
</feature>
<feature type="transmembrane region" description="Helical" evidence="6">
    <location>
        <begin position="159"/>
        <end position="179"/>
    </location>
</feature>
<evidence type="ECO:0000259" key="7">
    <source>
        <dbReference type="PROSITE" id="PS50850"/>
    </source>
</evidence>
<evidence type="ECO:0000256" key="1">
    <source>
        <dbReference type="ARBA" id="ARBA00004141"/>
    </source>
</evidence>
<evidence type="ECO:0000256" key="6">
    <source>
        <dbReference type="SAM" id="Phobius"/>
    </source>
</evidence>
<feature type="transmembrane region" description="Helical" evidence="6">
    <location>
        <begin position="427"/>
        <end position="447"/>
    </location>
</feature>